<reference evidence="13" key="2">
    <citation type="submission" date="2022-11" db="EMBL/GenBank/DDBJ databases">
        <title>Prophages regulate Shewanella fidelis motility and biofilm formation: implications for gut colonization dynamics in Ciona robusta.</title>
        <authorList>
            <person name="Natarajan O."/>
            <person name="Gibboney S.L."/>
            <person name="Young M.N."/>
            <person name="Lim S.J."/>
            <person name="Pluta N."/>
            <person name="Atkinson C.G.F."/>
            <person name="Leigh B.A."/>
            <person name="Liberti A."/>
            <person name="Kees E."/>
            <person name="Breitbart M."/>
            <person name="Gralnick J."/>
            <person name="Dishaw L.J."/>
        </authorList>
    </citation>
    <scope>NUCLEOTIDE SEQUENCE</scope>
    <source>
        <strain evidence="13">3313</strain>
    </source>
</reference>
<feature type="domain" description="Tetrahaem cytochrome" evidence="12">
    <location>
        <begin position="131"/>
        <end position="200"/>
    </location>
</feature>
<evidence type="ECO:0000256" key="7">
    <source>
        <dbReference type="ARBA" id="ARBA00022764"/>
    </source>
</evidence>
<evidence type="ECO:0000313" key="13">
    <source>
        <dbReference type="EMBL" id="MDR8525470.1"/>
    </source>
</evidence>
<dbReference type="GO" id="GO:0016491">
    <property type="term" value="F:oxidoreductase activity"/>
    <property type="evidence" value="ECO:0007669"/>
    <property type="project" value="TreeGrafter"/>
</dbReference>
<dbReference type="PANTHER" id="PTHR35038:SF6">
    <property type="entry name" value="SURFACE LOCALIZED DECAHEME CYTOCHROME C LIPOPROTEIN"/>
    <property type="match status" value="1"/>
</dbReference>
<dbReference type="Gene3D" id="1.10.1130.10">
    <property type="entry name" value="Flavocytochrome C3, Chain A"/>
    <property type="match status" value="1"/>
</dbReference>
<dbReference type="Pfam" id="PF14537">
    <property type="entry name" value="Cytochrom_c3_2"/>
    <property type="match status" value="1"/>
</dbReference>
<dbReference type="Proteomes" id="UP001271263">
    <property type="component" value="Unassembled WGS sequence"/>
</dbReference>
<organism evidence="13 15">
    <name type="scientific">Shewanella fidelis</name>
    <dbReference type="NCBI Taxonomy" id="173509"/>
    <lineage>
        <taxon>Bacteria</taxon>
        <taxon>Pseudomonadati</taxon>
        <taxon>Pseudomonadota</taxon>
        <taxon>Gammaproteobacteria</taxon>
        <taxon>Alteromonadales</taxon>
        <taxon>Shewanellaceae</taxon>
        <taxon>Shewanella</taxon>
    </lineage>
</organism>
<evidence type="ECO:0000256" key="9">
    <source>
        <dbReference type="ARBA" id="ARBA00023004"/>
    </source>
</evidence>
<evidence type="ECO:0000259" key="12">
    <source>
        <dbReference type="Pfam" id="PF14537"/>
    </source>
</evidence>
<keyword evidence="4" id="KW-0349">Heme</keyword>
<evidence type="ECO:0000313" key="15">
    <source>
        <dbReference type="Proteomes" id="UP001259340"/>
    </source>
</evidence>
<evidence type="ECO:0000256" key="2">
    <source>
        <dbReference type="ARBA" id="ARBA00004418"/>
    </source>
</evidence>
<dbReference type="EMBL" id="JAPMLE010000001">
    <property type="protein sequence ID" value="MDR8525470.1"/>
    <property type="molecule type" value="Genomic_DNA"/>
</dbReference>
<keyword evidence="3" id="KW-0813">Transport</keyword>
<evidence type="ECO:0000256" key="5">
    <source>
        <dbReference type="ARBA" id="ARBA00022723"/>
    </source>
</evidence>
<keyword evidence="7" id="KW-0574">Periplasm</keyword>
<comment type="caution">
    <text evidence="13">The sequence shown here is derived from an EMBL/GenBank/DDBJ whole genome shotgun (WGS) entry which is preliminary data.</text>
</comment>
<feature type="domain" description="Doubled CXXCH motif" evidence="11">
    <location>
        <begin position="211"/>
        <end position="248"/>
    </location>
</feature>
<keyword evidence="16" id="KW-1185">Reference proteome</keyword>
<evidence type="ECO:0000313" key="14">
    <source>
        <dbReference type="EMBL" id="MDW4825676.1"/>
    </source>
</evidence>
<reference evidence="14 16" key="1">
    <citation type="journal article" date="2022" name="bioRxiv">
        <title>Prophages regulate Shewanella fidelis 3313 motility and biofilm formation: implications for gut colonization dynamics in Ciona robusta.</title>
        <authorList>
            <person name="Natarajan O."/>
            <person name="Gibboney S.L."/>
            <person name="Young M.N."/>
            <person name="Lim S.J."/>
            <person name="Pluta N."/>
            <person name="Atkinson C.G."/>
            <person name="Leigh B.A."/>
            <person name="Liberti A."/>
            <person name="Kees E.D."/>
            <person name="Breitbart M."/>
            <person name="Gralnick J.A."/>
            <person name="Dishaw L.J."/>
        </authorList>
    </citation>
    <scope>NUCLEOTIDE SEQUENCE [LARGE SCALE GENOMIC DNA]</scope>
    <source>
        <strain evidence="14 16">JG4066</strain>
    </source>
</reference>
<proteinExistence type="predicted"/>
<keyword evidence="5" id="KW-0479">Metal-binding</keyword>
<dbReference type="NCBIfam" id="TIGR01905">
    <property type="entry name" value="paired_CXXCH_1"/>
    <property type="match status" value="1"/>
</dbReference>
<gene>
    <name evidence="13" type="ORF">OS133_17790</name>
    <name evidence="14" type="ORF">OS134_16530</name>
</gene>
<evidence type="ECO:0000256" key="10">
    <source>
        <dbReference type="SAM" id="SignalP"/>
    </source>
</evidence>
<feature type="chain" id="PRO_5043790682" evidence="10">
    <location>
        <begin position="28"/>
        <end position="287"/>
    </location>
</feature>
<evidence type="ECO:0000256" key="1">
    <source>
        <dbReference type="ARBA" id="ARBA00001926"/>
    </source>
</evidence>
<accession>A0AAW8NT91</accession>
<protein>
    <submittedName>
        <fullName evidence="13">DmsE family decaheme c-type cytochrome</fullName>
    </submittedName>
</protein>
<evidence type="ECO:0000256" key="4">
    <source>
        <dbReference type="ARBA" id="ARBA00022617"/>
    </source>
</evidence>
<evidence type="ECO:0000256" key="6">
    <source>
        <dbReference type="ARBA" id="ARBA00022729"/>
    </source>
</evidence>
<keyword evidence="9" id="KW-0408">Iron</keyword>
<dbReference type="Gene3D" id="3.90.10.10">
    <property type="entry name" value="Cytochrome C3"/>
    <property type="match status" value="2"/>
</dbReference>
<comment type="cofactor">
    <cofactor evidence="1">
        <name>heme c</name>
        <dbReference type="ChEBI" id="CHEBI:61717"/>
    </cofactor>
</comment>
<dbReference type="InterPro" id="IPR036280">
    <property type="entry name" value="Multihaem_cyt_sf"/>
</dbReference>
<dbReference type="InterPro" id="IPR010177">
    <property type="entry name" value="Paired_CXXCH_1"/>
</dbReference>
<keyword evidence="8" id="KW-0249">Electron transport</keyword>
<evidence type="ECO:0000313" key="16">
    <source>
        <dbReference type="Proteomes" id="UP001271263"/>
    </source>
</evidence>
<evidence type="ECO:0000259" key="11">
    <source>
        <dbReference type="Pfam" id="PF09699"/>
    </source>
</evidence>
<dbReference type="SUPFAM" id="SSF48695">
    <property type="entry name" value="Multiheme cytochromes"/>
    <property type="match status" value="1"/>
</dbReference>
<dbReference type="InterPro" id="IPR012286">
    <property type="entry name" value="Tetrahaem_cytochrome"/>
</dbReference>
<feature type="signal peptide" evidence="10">
    <location>
        <begin position="1"/>
        <end position="27"/>
    </location>
</feature>
<dbReference type="GO" id="GO:0042597">
    <property type="term" value="C:periplasmic space"/>
    <property type="evidence" value="ECO:0007669"/>
    <property type="project" value="UniProtKB-SubCell"/>
</dbReference>
<dbReference type="PANTHER" id="PTHR35038">
    <property type="entry name" value="DISSIMILATORY SULFITE REDUCTASE SIRA"/>
    <property type="match status" value="1"/>
</dbReference>
<dbReference type="RefSeq" id="WP_310655614.1">
    <property type="nucleotide sequence ID" value="NZ_JAPMLA010000004.1"/>
</dbReference>
<dbReference type="Proteomes" id="UP001259340">
    <property type="component" value="Unassembled WGS sequence"/>
</dbReference>
<dbReference type="InterPro" id="IPR020015">
    <property type="entry name" value="Decahaem_cyt-c_DmsE"/>
</dbReference>
<dbReference type="Pfam" id="PF09699">
    <property type="entry name" value="Paired_CXXCH_1"/>
    <property type="match status" value="1"/>
</dbReference>
<dbReference type="GO" id="GO:0046872">
    <property type="term" value="F:metal ion binding"/>
    <property type="evidence" value="ECO:0007669"/>
    <property type="project" value="UniProtKB-KW"/>
</dbReference>
<dbReference type="AlphaFoldDB" id="A0AAW8NT91"/>
<evidence type="ECO:0000256" key="3">
    <source>
        <dbReference type="ARBA" id="ARBA00022448"/>
    </source>
</evidence>
<name>A0AAW8NT91_9GAMM</name>
<evidence type="ECO:0000256" key="8">
    <source>
        <dbReference type="ARBA" id="ARBA00022982"/>
    </source>
</evidence>
<dbReference type="InterPro" id="IPR051829">
    <property type="entry name" value="Multiheme_Cytochr_ET"/>
</dbReference>
<sequence>MMRILLKIGVLIAFTANSLFITPSVSANQASTPLEQVLVNKFTEAKYSNKGADTCIACHKKSQSVMAIFNTPHGDTNKGPMAGLQCEACHGPQGKHRGKNEPMLTFGNEISVEGRNSVCESCHTQEHTPFHDLACSDCHNIHQAELAVKQPQAQCSNCHMQQESAKFKRSTHLENLACSDCHNPHQEAPLAVNDTCYSCHAEKRGPTLWEHSPVVEDCTTCHNPHGSVNDNLLNSRAPQLCQSCHSQAGHPGDVHNNLDGFTQGQSCMNCHSKIHGSNHPSGHLFEK</sequence>
<keyword evidence="6 10" id="KW-0732">Signal</keyword>
<comment type="subcellular location">
    <subcellularLocation>
        <location evidence="2">Periplasm</location>
    </subcellularLocation>
</comment>
<dbReference type="NCBIfam" id="TIGR03508">
    <property type="entry name" value="decahem_SO"/>
    <property type="match status" value="1"/>
</dbReference>
<dbReference type="EMBL" id="JAPMLD010000008">
    <property type="protein sequence ID" value="MDW4825676.1"/>
    <property type="molecule type" value="Genomic_DNA"/>
</dbReference>